<proteinExistence type="predicted"/>
<evidence type="ECO:0000313" key="1">
    <source>
        <dbReference type="EMBL" id="KAJ4825935.1"/>
    </source>
</evidence>
<dbReference type="PANTHER" id="PTHR34808:SF2">
    <property type="entry name" value="EXPRESSED PROTEIN"/>
    <property type="match status" value="1"/>
</dbReference>
<feature type="non-terminal residue" evidence="1">
    <location>
        <position position="1"/>
    </location>
</feature>
<dbReference type="AlphaFoldDB" id="A0A9Q0F834"/>
<comment type="caution">
    <text evidence="1">The sequence shown here is derived from an EMBL/GenBank/DDBJ whole genome shotgun (WGS) entry which is preliminary data.</text>
</comment>
<keyword evidence="2" id="KW-1185">Reference proteome</keyword>
<dbReference type="EMBL" id="JAKUCV010006776">
    <property type="protein sequence ID" value="KAJ4825935.1"/>
    <property type="molecule type" value="Genomic_DNA"/>
</dbReference>
<dbReference type="OrthoDB" id="603047at2759"/>
<protein>
    <submittedName>
        <fullName evidence="1">Uncharacterized protein</fullName>
    </submittedName>
</protein>
<evidence type="ECO:0000313" key="2">
    <source>
        <dbReference type="Proteomes" id="UP001141552"/>
    </source>
</evidence>
<reference evidence="1" key="1">
    <citation type="submission" date="2022-02" db="EMBL/GenBank/DDBJ databases">
        <authorList>
            <person name="Henning P.M."/>
            <person name="McCubbin A.G."/>
            <person name="Shore J.S."/>
        </authorList>
    </citation>
    <scope>NUCLEOTIDE SEQUENCE</scope>
    <source>
        <strain evidence="1">F60SS</strain>
        <tissue evidence="1">Leaves</tissue>
    </source>
</reference>
<dbReference type="Proteomes" id="UP001141552">
    <property type="component" value="Unassembled WGS sequence"/>
</dbReference>
<gene>
    <name evidence="1" type="ORF">Tsubulata_011168</name>
</gene>
<organism evidence="1 2">
    <name type="scientific">Turnera subulata</name>
    <dbReference type="NCBI Taxonomy" id="218843"/>
    <lineage>
        <taxon>Eukaryota</taxon>
        <taxon>Viridiplantae</taxon>
        <taxon>Streptophyta</taxon>
        <taxon>Embryophyta</taxon>
        <taxon>Tracheophyta</taxon>
        <taxon>Spermatophyta</taxon>
        <taxon>Magnoliopsida</taxon>
        <taxon>eudicotyledons</taxon>
        <taxon>Gunneridae</taxon>
        <taxon>Pentapetalae</taxon>
        <taxon>rosids</taxon>
        <taxon>fabids</taxon>
        <taxon>Malpighiales</taxon>
        <taxon>Passifloraceae</taxon>
        <taxon>Turnera</taxon>
    </lineage>
</organism>
<accession>A0A9Q0F834</accession>
<sequence length="129" mass="14996">VKLKRKEKKRVLLSVAFSLYIHRNCQKMEGGDDAPMVQIDRKSSIENEPRTLTFDQIQYAREEAMYVVSTRSIEEALRIFTEGLEPVANMVGKHGDMMMDTGRDTEHLDRDYQHHMRLPDIRDVATAPF</sequence>
<dbReference type="PANTHER" id="PTHR34808">
    <property type="entry name" value="EXPRESSED PROTEIN"/>
    <property type="match status" value="1"/>
</dbReference>
<reference evidence="1" key="2">
    <citation type="journal article" date="2023" name="Plants (Basel)">
        <title>Annotation of the Turnera subulata (Passifloraceae) Draft Genome Reveals the S-Locus Evolved after the Divergence of Turneroideae from Passifloroideae in a Stepwise Manner.</title>
        <authorList>
            <person name="Henning P.M."/>
            <person name="Roalson E.H."/>
            <person name="Mir W."/>
            <person name="McCubbin A.G."/>
            <person name="Shore J.S."/>
        </authorList>
    </citation>
    <scope>NUCLEOTIDE SEQUENCE</scope>
    <source>
        <strain evidence="1">F60SS</strain>
    </source>
</reference>
<name>A0A9Q0F834_9ROSI</name>